<evidence type="ECO:0000313" key="2">
    <source>
        <dbReference type="EMBL" id="CAF0855726.1"/>
    </source>
</evidence>
<dbReference type="AlphaFoldDB" id="A0A813WMB6"/>
<evidence type="ECO:0000313" key="3">
    <source>
        <dbReference type="EMBL" id="CAF1257769.1"/>
    </source>
</evidence>
<keyword evidence="1" id="KW-0812">Transmembrane</keyword>
<evidence type="ECO:0000313" key="6">
    <source>
        <dbReference type="Proteomes" id="UP000663829"/>
    </source>
</evidence>
<gene>
    <name evidence="2" type="ORF">GPM918_LOCUS6318</name>
    <name evidence="3" type="ORF">OVA965_LOCUS26579</name>
    <name evidence="4" type="ORF">SRO942_LOCUS6320</name>
    <name evidence="5" type="ORF">TMI583_LOCUS27321</name>
</gene>
<evidence type="ECO:0000313" key="4">
    <source>
        <dbReference type="EMBL" id="CAF3643546.1"/>
    </source>
</evidence>
<dbReference type="Proteomes" id="UP000682733">
    <property type="component" value="Unassembled WGS sequence"/>
</dbReference>
<dbReference type="EMBL" id="CAJNOK010017106">
    <property type="protein sequence ID" value="CAF1257769.1"/>
    <property type="molecule type" value="Genomic_DNA"/>
</dbReference>
<evidence type="ECO:0000313" key="5">
    <source>
        <dbReference type="EMBL" id="CAF4064654.1"/>
    </source>
</evidence>
<dbReference type="EMBL" id="CAJOBC010000968">
    <property type="protein sequence ID" value="CAF3643546.1"/>
    <property type="molecule type" value="Genomic_DNA"/>
</dbReference>
<dbReference type="Proteomes" id="UP000663829">
    <property type="component" value="Unassembled WGS sequence"/>
</dbReference>
<reference evidence="2" key="1">
    <citation type="submission" date="2021-02" db="EMBL/GenBank/DDBJ databases">
        <authorList>
            <person name="Nowell W R."/>
        </authorList>
    </citation>
    <scope>NUCLEOTIDE SEQUENCE</scope>
</reference>
<name>A0A813WMB6_9BILA</name>
<dbReference type="Proteomes" id="UP000681722">
    <property type="component" value="Unassembled WGS sequence"/>
</dbReference>
<accession>A0A813WMB6</accession>
<sequence>MLARIHFCSFCRAQPPIMISTLPETVEEHELQKKITEEDKTTAAPSPPTERFQFSVYINQFIVHNYVDGEQTSYEEIGQMVSNKDDSAPLCVRFCTIIAGIILSASIAINLSVFKSVFIPICRYLI</sequence>
<dbReference type="EMBL" id="CAJNOQ010000967">
    <property type="protein sequence ID" value="CAF0855726.1"/>
    <property type="molecule type" value="Genomic_DNA"/>
</dbReference>
<keyword evidence="1" id="KW-0472">Membrane</keyword>
<feature type="transmembrane region" description="Helical" evidence="1">
    <location>
        <begin position="90"/>
        <end position="114"/>
    </location>
</feature>
<organism evidence="2 6">
    <name type="scientific">Didymodactylos carnosus</name>
    <dbReference type="NCBI Taxonomy" id="1234261"/>
    <lineage>
        <taxon>Eukaryota</taxon>
        <taxon>Metazoa</taxon>
        <taxon>Spiralia</taxon>
        <taxon>Gnathifera</taxon>
        <taxon>Rotifera</taxon>
        <taxon>Eurotatoria</taxon>
        <taxon>Bdelloidea</taxon>
        <taxon>Philodinida</taxon>
        <taxon>Philodinidae</taxon>
        <taxon>Didymodactylos</taxon>
    </lineage>
</organism>
<dbReference type="EMBL" id="CAJOBA010038661">
    <property type="protein sequence ID" value="CAF4064654.1"/>
    <property type="molecule type" value="Genomic_DNA"/>
</dbReference>
<evidence type="ECO:0000256" key="1">
    <source>
        <dbReference type="SAM" id="Phobius"/>
    </source>
</evidence>
<proteinExistence type="predicted"/>
<protein>
    <submittedName>
        <fullName evidence="2">Uncharacterized protein</fullName>
    </submittedName>
</protein>
<keyword evidence="1" id="KW-1133">Transmembrane helix</keyword>
<keyword evidence="6" id="KW-1185">Reference proteome</keyword>
<dbReference type="Proteomes" id="UP000677228">
    <property type="component" value="Unassembled WGS sequence"/>
</dbReference>
<comment type="caution">
    <text evidence="2">The sequence shown here is derived from an EMBL/GenBank/DDBJ whole genome shotgun (WGS) entry which is preliminary data.</text>
</comment>